<keyword evidence="2" id="KW-1185">Reference proteome</keyword>
<comment type="caution">
    <text evidence="1">The sequence shown here is derived from an EMBL/GenBank/DDBJ whole genome shotgun (WGS) entry which is preliminary data.</text>
</comment>
<name>A0ABW8D6R5_9GAMM</name>
<reference evidence="1 2" key="1">
    <citation type="submission" date="2024-08" db="EMBL/GenBank/DDBJ databases">
        <title>Draft Genome Sequence of Legionella lytica strain DSB2004, Isolated From a Fire Sprinkler System.</title>
        <authorList>
            <person name="Everhart A.D."/>
            <person name="Kidane D.T."/>
            <person name="Farone A.L."/>
            <person name="Farone M.B."/>
        </authorList>
    </citation>
    <scope>NUCLEOTIDE SEQUENCE [LARGE SCALE GENOMIC DNA]</scope>
    <source>
        <strain evidence="1 2">DSB2004</strain>
    </source>
</reference>
<evidence type="ECO:0000313" key="2">
    <source>
        <dbReference type="Proteomes" id="UP001615550"/>
    </source>
</evidence>
<dbReference type="RefSeq" id="WP_400186393.1">
    <property type="nucleotide sequence ID" value="NZ_JBGORX010000001.1"/>
</dbReference>
<dbReference type="EMBL" id="JBGORX010000001">
    <property type="protein sequence ID" value="MFJ1267661.1"/>
    <property type="molecule type" value="Genomic_DNA"/>
</dbReference>
<gene>
    <name evidence="1" type="ORF">ACD661_03700</name>
</gene>
<protein>
    <recommendedName>
        <fullName evidence="3">Coiled-coil protein</fullName>
    </recommendedName>
</protein>
<evidence type="ECO:0008006" key="3">
    <source>
        <dbReference type="Google" id="ProtNLM"/>
    </source>
</evidence>
<dbReference type="Proteomes" id="UP001615550">
    <property type="component" value="Unassembled WGS sequence"/>
</dbReference>
<organism evidence="1 2">
    <name type="scientific">Legionella lytica</name>
    <dbReference type="NCBI Taxonomy" id="96232"/>
    <lineage>
        <taxon>Bacteria</taxon>
        <taxon>Pseudomonadati</taxon>
        <taxon>Pseudomonadota</taxon>
        <taxon>Gammaproteobacteria</taxon>
        <taxon>Legionellales</taxon>
        <taxon>Legionellaceae</taxon>
        <taxon>Legionella</taxon>
    </lineage>
</organism>
<accession>A0ABW8D6R5</accession>
<evidence type="ECO:0000313" key="1">
    <source>
        <dbReference type="EMBL" id="MFJ1267661.1"/>
    </source>
</evidence>
<sequence length="216" mass="23764">MFSKRLSHFKSIKELRDLHPLLNELRNKNRELTGIVDNNAGNQSYKKSIILTNLCEQLDAVILQFDALPIAADRIIEINNILILIKILQNSISSCLAKHRDVLNQPRPTFTYTLSQNSTEASVAGAAVLGLATSSFLFASVPLLGGFALEYGLTQLGLNKPITASVSILERLLSKLETLDSSLTFTLEELNNTNQASDLPSAPPMDEEILPTFKTL</sequence>
<proteinExistence type="predicted"/>